<evidence type="ECO:0000313" key="3">
    <source>
        <dbReference type="Proteomes" id="UP000799776"/>
    </source>
</evidence>
<feature type="region of interest" description="Disordered" evidence="1">
    <location>
        <begin position="355"/>
        <end position="428"/>
    </location>
</feature>
<reference evidence="2" key="1">
    <citation type="journal article" date="2020" name="Stud. Mycol.">
        <title>101 Dothideomycetes genomes: a test case for predicting lifestyles and emergence of pathogens.</title>
        <authorList>
            <person name="Haridas S."/>
            <person name="Albert R."/>
            <person name="Binder M."/>
            <person name="Bloem J."/>
            <person name="Labutti K."/>
            <person name="Salamov A."/>
            <person name="Andreopoulos B."/>
            <person name="Baker S."/>
            <person name="Barry K."/>
            <person name="Bills G."/>
            <person name="Bluhm B."/>
            <person name="Cannon C."/>
            <person name="Castanera R."/>
            <person name="Culley D."/>
            <person name="Daum C."/>
            <person name="Ezra D."/>
            <person name="Gonzalez J."/>
            <person name="Henrissat B."/>
            <person name="Kuo A."/>
            <person name="Liang C."/>
            <person name="Lipzen A."/>
            <person name="Lutzoni F."/>
            <person name="Magnuson J."/>
            <person name="Mondo S."/>
            <person name="Nolan M."/>
            <person name="Ohm R."/>
            <person name="Pangilinan J."/>
            <person name="Park H.-J."/>
            <person name="Ramirez L."/>
            <person name="Alfaro M."/>
            <person name="Sun H."/>
            <person name="Tritt A."/>
            <person name="Yoshinaga Y."/>
            <person name="Zwiers L.-H."/>
            <person name="Turgeon B."/>
            <person name="Goodwin S."/>
            <person name="Spatafora J."/>
            <person name="Crous P."/>
            <person name="Grigoriev I."/>
        </authorList>
    </citation>
    <scope>NUCLEOTIDE SEQUENCE</scope>
    <source>
        <strain evidence="2">CBS 121410</strain>
    </source>
</reference>
<sequence length="436" mass="49185">MDSKEDMSAHYPTSRPSSLGRHLLTPPQSNDDQEPGLFCEKSATLPSAIKRTSGQSSELAKRRRRNEDAATKNGAKAKTKPPRPQVKRKGPDRIKALPMSECTEGTEAEKEAHVQNICGLLKNFHIGRDSIPYIFPEAIRPRPETDNGYKQKFGHLMSSANPPVPKYITFKSVEEYSKDFLAALWLFLAVSIRQSRGVFDKEIPDIPTMLSNIVAERQRKAAYGSSWDWSAEVLAVDLERAVLLQVKSLKAKISQPSLCFEGTEGSVDLGFPLLTLQPEYLLGYENNPVTTKRLVEDIRKSRDFVASRERDLIVRRNSFNVTRHRLFDLRKEYIGSRRTLLGFLEMLQRRIEKTPTRHRGTKVRPEAKSKAVAMATPATQLSRPRKEDRKVVDGNVDGSTRSAQCARPQDHVSKAPRPSQRPLSFVEGLLRDIENG</sequence>
<comment type="caution">
    <text evidence="2">The sequence shown here is derived from an EMBL/GenBank/DDBJ whole genome shotgun (WGS) entry which is preliminary data.</text>
</comment>
<feature type="region of interest" description="Disordered" evidence="1">
    <location>
        <begin position="1"/>
        <end position="95"/>
    </location>
</feature>
<protein>
    <submittedName>
        <fullName evidence="2">Uncharacterized protein</fullName>
    </submittedName>
</protein>
<dbReference type="AlphaFoldDB" id="A0A9P4LY97"/>
<organism evidence="2 3">
    <name type="scientific">Saccharata proteae CBS 121410</name>
    <dbReference type="NCBI Taxonomy" id="1314787"/>
    <lineage>
        <taxon>Eukaryota</taxon>
        <taxon>Fungi</taxon>
        <taxon>Dikarya</taxon>
        <taxon>Ascomycota</taxon>
        <taxon>Pezizomycotina</taxon>
        <taxon>Dothideomycetes</taxon>
        <taxon>Dothideomycetes incertae sedis</taxon>
        <taxon>Botryosphaeriales</taxon>
        <taxon>Saccharataceae</taxon>
        <taxon>Saccharata</taxon>
    </lineage>
</organism>
<name>A0A9P4LY97_9PEZI</name>
<accession>A0A9P4LY97</accession>
<feature type="compositionally biased region" description="Basic residues" evidence="1">
    <location>
        <begin position="75"/>
        <end position="88"/>
    </location>
</feature>
<dbReference type="EMBL" id="ML978711">
    <property type="protein sequence ID" value="KAF2091376.1"/>
    <property type="molecule type" value="Genomic_DNA"/>
</dbReference>
<keyword evidence="3" id="KW-1185">Reference proteome</keyword>
<dbReference type="Proteomes" id="UP000799776">
    <property type="component" value="Unassembled WGS sequence"/>
</dbReference>
<evidence type="ECO:0000313" key="2">
    <source>
        <dbReference type="EMBL" id="KAF2091376.1"/>
    </source>
</evidence>
<evidence type="ECO:0000256" key="1">
    <source>
        <dbReference type="SAM" id="MobiDB-lite"/>
    </source>
</evidence>
<proteinExistence type="predicted"/>
<gene>
    <name evidence="2" type="ORF">K490DRAFT_60820</name>
</gene>